<reference evidence="18 19" key="1">
    <citation type="submission" date="2016-09" db="EMBL/GenBank/DDBJ databases">
        <authorList>
            <person name="Reverchon S."/>
            <person name="Nasser W."/>
            <person name="Leonard S."/>
            <person name="Brochier C."/>
            <person name="Duprey A."/>
        </authorList>
    </citation>
    <scope>NUCLEOTIDE SEQUENCE [LARGE SCALE GENOMIC DNA]</scope>
    <source>
        <strain evidence="18 19">174/2</strain>
    </source>
</reference>
<evidence type="ECO:0000256" key="14">
    <source>
        <dbReference type="PIRNR" id="PIRNR003167"/>
    </source>
</evidence>
<dbReference type="PROSITE" id="PS50109">
    <property type="entry name" value="HIS_KIN"/>
    <property type="match status" value="1"/>
</dbReference>
<evidence type="ECO:0000256" key="6">
    <source>
        <dbReference type="ARBA" id="ARBA00022679"/>
    </source>
</evidence>
<keyword evidence="6 14" id="KW-0808">Transferase</keyword>
<dbReference type="InterPro" id="IPR029095">
    <property type="entry name" value="NarX-like_N"/>
</dbReference>
<evidence type="ECO:0000256" key="8">
    <source>
        <dbReference type="ARBA" id="ARBA00022741"/>
    </source>
</evidence>
<dbReference type="CDD" id="cd22900">
    <property type="entry name" value="NarX_sensor"/>
    <property type="match status" value="1"/>
</dbReference>
<evidence type="ECO:0000256" key="12">
    <source>
        <dbReference type="ARBA" id="ARBA00023012"/>
    </source>
</evidence>
<dbReference type="Pfam" id="PF13675">
    <property type="entry name" value="PilJ"/>
    <property type="match status" value="1"/>
</dbReference>
<evidence type="ECO:0000313" key="18">
    <source>
        <dbReference type="EMBL" id="SLM63406.1"/>
    </source>
</evidence>
<dbReference type="Proteomes" id="UP000294820">
    <property type="component" value="Chromosome 1"/>
</dbReference>
<keyword evidence="19" id="KW-1185">Reference proteome</keyword>
<dbReference type="Gene3D" id="3.30.565.10">
    <property type="entry name" value="Histidine kinase-like ATPase, C-terminal domain"/>
    <property type="match status" value="1"/>
</dbReference>
<dbReference type="InterPro" id="IPR003660">
    <property type="entry name" value="HAMP_dom"/>
</dbReference>
<keyword evidence="13 14" id="KW-0472">Membrane</keyword>
<dbReference type="Gene3D" id="1.10.8.500">
    <property type="entry name" value="HAMP domain in histidine kinase"/>
    <property type="match status" value="1"/>
</dbReference>
<dbReference type="PROSITE" id="PS50885">
    <property type="entry name" value="HAMP"/>
    <property type="match status" value="1"/>
</dbReference>
<evidence type="ECO:0000256" key="2">
    <source>
        <dbReference type="ARBA" id="ARBA00004429"/>
    </source>
</evidence>
<proteinExistence type="predicted"/>
<dbReference type="InterPro" id="IPR016380">
    <property type="entry name" value="Sig_transdc_His_kin_NarX/NarQ"/>
</dbReference>
<feature type="domain" description="Histidine kinase" evidence="16">
    <location>
        <begin position="397"/>
        <end position="591"/>
    </location>
</feature>
<keyword evidence="8 14" id="KW-0547">Nucleotide-binding</keyword>
<dbReference type="Gene3D" id="1.20.5.1930">
    <property type="match status" value="1"/>
</dbReference>
<dbReference type="PIRSF" id="PIRSF003167">
    <property type="entry name" value="STHK_NarX/NarQ"/>
    <property type="match status" value="1"/>
</dbReference>
<evidence type="ECO:0000313" key="19">
    <source>
        <dbReference type="Proteomes" id="UP000294820"/>
    </source>
</evidence>
<organism evidence="18 19">
    <name type="scientific">Dickeya aquatica</name>
    <dbReference type="NCBI Taxonomy" id="1401087"/>
    <lineage>
        <taxon>Bacteria</taxon>
        <taxon>Pseudomonadati</taxon>
        <taxon>Pseudomonadota</taxon>
        <taxon>Gammaproteobacteria</taxon>
        <taxon>Enterobacterales</taxon>
        <taxon>Pectobacteriaceae</taxon>
        <taxon>Dickeya</taxon>
    </lineage>
</organism>
<evidence type="ECO:0000256" key="7">
    <source>
        <dbReference type="ARBA" id="ARBA00022692"/>
    </source>
</evidence>
<dbReference type="CDD" id="cd16917">
    <property type="entry name" value="HATPase_UhpB-NarQ-NarX-like"/>
    <property type="match status" value="1"/>
</dbReference>
<gene>
    <name evidence="18" type="primary">narX</name>
    <name evidence="18" type="ORF">DAQ1742_02528</name>
</gene>
<evidence type="ECO:0000256" key="3">
    <source>
        <dbReference type="ARBA" id="ARBA00022475"/>
    </source>
</evidence>
<keyword evidence="7 15" id="KW-0812">Transmembrane</keyword>
<dbReference type="Pfam" id="PF07730">
    <property type="entry name" value="HisKA_3"/>
    <property type="match status" value="1"/>
</dbReference>
<dbReference type="AlphaFoldDB" id="A0A375ABV6"/>
<dbReference type="GO" id="GO:0046983">
    <property type="term" value="F:protein dimerization activity"/>
    <property type="evidence" value="ECO:0007669"/>
    <property type="project" value="UniProtKB-UniRule"/>
</dbReference>
<dbReference type="InterPro" id="IPR042295">
    <property type="entry name" value="NarX-like_N_sf"/>
</dbReference>
<evidence type="ECO:0000256" key="9">
    <source>
        <dbReference type="ARBA" id="ARBA00022777"/>
    </source>
</evidence>
<name>A0A375ABV6_9GAMM</name>
<dbReference type="KEGG" id="daq:DAQ1742_02528"/>
<dbReference type="GO" id="GO:0005524">
    <property type="term" value="F:ATP binding"/>
    <property type="evidence" value="ECO:0007669"/>
    <property type="project" value="UniProtKB-UniRule"/>
</dbReference>
<dbReference type="InterPro" id="IPR011712">
    <property type="entry name" value="Sig_transdc_His_kin_sub3_dim/P"/>
</dbReference>
<dbReference type="SMART" id="SM00304">
    <property type="entry name" value="HAMP"/>
    <property type="match status" value="1"/>
</dbReference>
<dbReference type="EMBL" id="LT615367">
    <property type="protein sequence ID" value="SLM63406.1"/>
    <property type="molecule type" value="Genomic_DNA"/>
</dbReference>
<evidence type="ECO:0000256" key="10">
    <source>
        <dbReference type="ARBA" id="ARBA00022840"/>
    </source>
</evidence>
<dbReference type="Gene3D" id="1.20.120.960">
    <property type="entry name" value="Histidine kinase NarX, sensor domain"/>
    <property type="match status" value="1"/>
</dbReference>
<dbReference type="SUPFAM" id="SSF158472">
    <property type="entry name" value="HAMP domain-like"/>
    <property type="match status" value="1"/>
</dbReference>
<evidence type="ECO:0000256" key="1">
    <source>
        <dbReference type="ARBA" id="ARBA00000085"/>
    </source>
</evidence>
<dbReference type="PANTHER" id="PTHR24421">
    <property type="entry name" value="NITRATE/NITRITE SENSOR PROTEIN NARX-RELATED"/>
    <property type="match status" value="1"/>
</dbReference>
<protein>
    <recommendedName>
        <fullName evidence="14">Sensor protein</fullName>
        <ecNumber evidence="14">2.7.13.3</ecNumber>
    </recommendedName>
</protein>
<dbReference type="SUPFAM" id="SSF55874">
    <property type="entry name" value="ATPase domain of HSP90 chaperone/DNA topoisomerase II/histidine kinase"/>
    <property type="match status" value="1"/>
</dbReference>
<evidence type="ECO:0000259" key="16">
    <source>
        <dbReference type="PROSITE" id="PS50109"/>
    </source>
</evidence>
<accession>A0A375ABV6</accession>
<dbReference type="PANTHER" id="PTHR24421:SF51">
    <property type="entry name" value="NITRATE_NITRITE SENSOR PROTEIN NARX"/>
    <property type="match status" value="1"/>
</dbReference>
<dbReference type="InterPro" id="IPR005467">
    <property type="entry name" value="His_kinase_dom"/>
</dbReference>
<dbReference type="NCBIfam" id="NF007896">
    <property type="entry name" value="PRK10600.1"/>
    <property type="match status" value="1"/>
</dbReference>
<dbReference type="CDD" id="cd06225">
    <property type="entry name" value="HAMP"/>
    <property type="match status" value="1"/>
</dbReference>
<dbReference type="InterPro" id="IPR003594">
    <property type="entry name" value="HATPase_dom"/>
</dbReference>
<comment type="subcellular location">
    <subcellularLocation>
        <location evidence="2">Cell inner membrane</location>
        <topology evidence="2">Multi-pass membrane protein</topology>
    </subcellularLocation>
</comment>
<keyword evidence="12 14" id="KW-0902">Two-component regulatory system</keyword>
<evidence type="ECO:0000256" key="13">
    <source>
        <dbReference type="ARBA" id="ARBA00023136"/>
    </source>
</evidence>
<dbReference type="Pfam" id="PF02518">
    <property type="entry name" value="HATPase_c"/>
    <property type="match status" value="1"/>
</dbReference>
<evidence type="ECO:0000256" key="11">
    <source>
        <dbReference type="ARBA" id="ARBA00022989"/>
    </source>
</evidence>
<evidence type="ECO:0000256" key="15">
    <source>
        <dbReference type="SAM" id="Phobius"/>
    </source>
</evidence>
<dbReference type="SMART" id="SM00387">
    <property type="entry name" value="HATPase_c"/>
    <property type="match status" value="1"/>
</dbReference>
<comment type="catalytic activity">
    <reaction evidence="1 14">
        <text>ATP + protein L-histidine = ADP + protein N-phospho-L-histidine.</text>
        <dbReference type="EC" id="2.7.13.3"/>
    </reaction>
</comment>
<keyword evidence="4 14" id="KW-0997">Cell inner membrane</keyword>
<keyword evidence="3 14" id="KW-1003">Cell membrane</keyword>
<dbReference type="InterPro" id="IPR036890">
    <property type="entry name" value="HATPase_C_sf"/>
</dbReference>
<sequence>MFRRFQFPLSLVNQVVLLMLLQGLLGIAGMAVSSWMSQGIQGNAHAINKAGSLRMQSYRLLSLLPLDRQHTHYLQELEQDAYSEDLQQAVTREQLDDGLIALQRYWAEQLKPRLSQASHPSDASAAVADFVHQLDALVLTIDQKTEAHLRLATQVQRIFIGIMLLLLLLTFFYLRHRLLSPLHKLMAMARAIGQGEFTQRVTLRGHDEMSTLAHTLNAMSDELSAIYRSLERRVAEKTADLQQKNETLAFLYRASRRLHTRAPLCSRLLPVLDELGELIPLYDIRLQLYEDNHQPQLAASGLTHLPDPQTCPDNHCPRACHRLTPSQREEGKAVSWDLHDKLGRYGRVLAWMPAPQSLTPDQHQLLNTLLEQLTGTLALERQSSHRQQLMLMEERATIARELHDSIAQSLSCLKIQLSCLQMQHTSLPEEVQQQLAAMRDEINTAYRQLRELLTTFRLQLSESGLLAALRATVAEFNSRLGYNIELQYLLPLQSVSAHQGIHLLQIIREALSNIYKHAQASAVTITLRQHQGHIELQVRDNGIGIRDDASRLNHYGLIIMRDRARSLNGELTIQRLVSGGTEVCVRFQADYRQPNELTGENHA</sequence>
<evidence type="ECO:0000256" key="4">
    <source>
        <dbReference type="ARBA" id="ARBA00022519"/>
    </source>
</evidence>
<feature type="domain" description="HAMP" evidence="17">
    <location>
        <begin position="176"/>
        <end position="228"/>
    </location>
</feature>
<keyword evidence="5" id="KW-0597">Phosphoprotein</keyword>
<keyword evidence="9 14" id="KW-0418">Kinase</keyword>
<dbReference type="InterPro" id="IPR050482">
    <property type="entry name" value="Sensor_HK_TwoCompSys"/>
</dbReference>
<evidence type="ECO:0000256" key="5">
    <source>
        <dbReference type="ARBA" id="ARBA00022553"/>
    </source>
</evidence>
<dbReference type="RefSeq" id="WP_035341507.1">
    <property type="nucleotide sequence ID" value="NZ_LT615367.1"/>
</dbReference>
<dbReference type="EC" id="2.7.13.3" evidence="14"/>
<dbReference type="Pfam" id="PF00672">
    <property type="entry name" value="HAMP"/>
    <property type="match status" value="1"/>
</dbReference>
<keyword evidence="11 15" id="KW-1133">Transmembrane helix</keyword>
<evidence type="ECO:0000259" key="17">
    <source>
        <dbReference type="PROSITE" id="PS50885"/>
    </source>
</evidence>
<keyword evidence="10 14" id="KW-0067">ATP-binding</keyword>
<dbReference type="GO" id="GO:0005886">
    <property type="term" value="C:plasma membrane"/>
    <property type="evidence" value="ECO:0007669"/>
    <property type="project" value="UniProtKB-SubCell"/>
</dbReference>
<dbReference type="GO" id="GO:0000155">
    <property type="term" value="F:phosphorelay sensor kinase activity"/>
    <property type="evidence" value="ECO:0007669"/>
    <property type="project" value="UniProtKB-UniRule"/>
</dbReference>
<feature type="transmembrane region" description="Helical" evidence="15">
    <location>
        <begin position="158"/>
        <end position="174"/>
    </location>
</feature>